<dbReference type="Gene3D" id="1.10.510.10">
    <property type="entry name" value="Transferase(Phosphotransferase) domain 1"/>
    <property type="match status" value="1"/>
</dbReference>
<dbReference type="OrthoDB" id="1278353at2759"/>
<dbReference type="AGR" id="Xenbase:XB-GENE-29094051"/>
<dbReference type="GO" id="GO:0004674">
    <property type="term" value="F:protein serine/threonine kinase activity"/>
    <property type="evidence" value="ECO:0007669"/>
    <property type="project" value="UniProtKB-KW"/>
</dbReference>
<dbReference type="OMA" id="RITHQEP"/>
<keyword evidence="4" id="KW-0418">Kinase</keyword>
<evidence type="ECO:0000256" key="4">
    <source>
        <dbReference type="ARBA" id="ARBA00022777"/>
    </source>
</evidence>
<reference evidence="8" key="1">
    <citation type="submission" date="2025-08" db="UniProtKB">
        <authorList>
            <consortium name="RefSeq"/>
        </authorList>
    </citation>
    <scope>IDENTIFICATION</scope>
    <source>
        <strain evidence="8">Nigerian</strain>
        <tissue evidence="8">Liver and blood</tissue>
    </source>
</reference>
<dbReference type="SUPFAM" id="SSF56112">
    <property type="entry name" value="Protein kinase-like (PK-like)"/>
    <property type="match status" value="1"/>
</dbReference>
<evidence type="ECO:0000313" key="7">
    <source>
        <dbReference type="Proteomes" id="UP000008143"/>
    </source>
</evidence>
<dbReference type="InterPro" id="IPR011009">
    <property type="entry name" value="Kinase-like_dom_sf"/>
</dbReference>
<dbReference type="PANTHER" id="PTHR24351">
    <property type="entry name" value="RIBOSOMAL PROTEIN S6 KINASE"/>
    <property type="match status" value="1"/>
</dbReference>
<dbReference type="KEGG" id="xtr:116408347"/>
<keyword evidence="1" id="KW-0723">Serine/threonine-protein kinase</keyword>
<name>A0A8J1IZG9_XENTR</name>
<gene>
    <name evidence="8 9" type="primary">LOC116408347</name>
</gene>
<keyword evidence="7" id="KW-1185">Reference proteome</keyword>
<dbReference type="InterPro" id="IPR000719">
    <property type="entry name" value="Prot_kinase_dom"/>
</dbReference>
<evidence type="ECO:0000256" key="2">
    <source>
        <dbReference type="ARBA" id="ARBA00022679"/>
    </source>
</evidence>
<dbReference type="Proteomes" id="UP000008143">
    <property type="component" value="Chromosome 1"/>
</dbReference>
<dbReference type="GO" id="GO:0005524">
    <property type="term" value="F:ATP binding"/>
    <property type="evidence" value="ECO:0007669"/>
    <property type="project" value="UniProtKB-KW"/>
</dbReference>
<evidence type="ECO:0000256" key="3">
    <source>
        <dbReference type="ARBA" id="ARBA00022741"/>
    </source>
</evidence>
<dbReference type="AlphaFoldDB" id="A0A8J1IZG9"/>
<dbReference type="GeneID" id="116408347"/>
<evidence type="ECO:0000313" key="8">
    <source>
        <dbReference type="RefSeq" id="XP_031750983.1"/>
    </source>
</evidence>
<evidence type="ECO:0000259" key="6">
    <source>
        <dbReference type="PROSITE" id="PS50011"/>
    </source>
</evidence>
<protein>
    <submittedName>
        <fullName evidence="8">Serine/threonine-protein kinase N1-like</fullName>
    </submittedName>
</protein>
<feature type="domain" description="Protein kinase" evidence="6">
    <location>
        <begin position="1"/>
        <end position="93"/>
    </location>
</feature>
<evidence type="ECO:0000256" key="1">
    <source>
        <dbReference type="ARBA" id="ARBA00022527"/>
    </source>
</evidence>
<dbReference type="Xenbase" id="XB-GENE-29094051">
    <property type="gene designation" value="LOC116408347"/>
</dbReference>
<keyword evidence="5" id="KW-0067">ATP-binding</keyword>
<dbReference type="PROSITE" id="PS50011">
    <property type="entry name" value="PROTEIN_KINASE_DOM"/>
    <property type="match status" value="1"/>
</dbReference>
<proteinExistence type="predicted"/>
<evidence type="ECO:0000256" key="5">
    <source>
        <dbReference type="ARBA" id="ARBA00022840"/>
    </source>
</evidence>
<evidence type="ECO:0000313" key="9">
    <source>
        <dbReference type="Xenbase" id="XB-GENE-29094051"/>
    </source>
</evidence>
<accession>A0A8J1IZG9</accession>
<sequence length="110" mass="12697">MAPEILQRQGYNRAVDWWAVGVMIYRMLLRKFPFGGILRSTIFGRITHQEPTFPKHLSHNAVDITSNLLDKNPSSRLGSSIRGAEDVKMSPFFKVCLCFRHLKTHCHDKK</sequence>
<dbReference type="RefSeq" id="XP_031750983.1">
    <property type="nucleotide sequence ID" value="XM_031895123.1"/>
</dbReference>
<organism evidence="7 8">
    <name type="scientific">Xenopus tropicalis</name>
    <name type="common">Western clawed frog</name>
    <name type="synonym">Silurana tropicalis</name>
    <dbReference type="NCBI Taxonomy" id="8364"/>
    <lineage>
        <taxon>Eukaryota</taxon>
        <taxon>Metazoa</taxon>
        <taxon>Chordata</taxon>
        <taxon>Craniata</taxon>
        <taxon>Vertebrata</taxon>
        <taxon>Euteleostomi</taxon>
        <taxon>Amphibia</taxon>
        <taxon>Batrachia</taxon>
        <taxon>Anura</taxon>
        <taxon>Pipoidea</taxon>
        <taxon>Pipidae</taxon>
        <taxon>Xenopodinae</taxon>
        <taxon>Xenopus</taxon>
        <taxon>Silurana</taxon>
    </lineage>
</organism>
<keyword evidence="2" id="KW-0808">Transferase</keyword>
<dbReference type="Pfam" id="PF00069">
    <property type="entry name" value="Pkinase"/>
    <property type="match status" value="1"/>
</dbReference>
<keyword evidence="3" id="KW-0547">Nucleotide-binding</keyword>